<dbReference type="EMBL" id="SGWQ01000006">
    <property type="protein sequence ID" value="RZS36863.1"/>
    <property type="molecule type" value="Genomic_DNA"/>
</dbReference>
<name>A0A4V2ESA2_9PSEU</name>
<evidence type="ECO:0000256" key="1">
    <source>
        <dbReference type="SAM" id="MobiDB-lite"/>
    </source>
</evidence>
<comment type="caution">
    <text evidence="2">The sequence shown here is derived from an EMBL/GenBank/DDBJ whole genome shotgun (WGS) entry which is preliminary data.</text>
</comment>
<evidence type="ECO:0000313" key="2">
    <source>
        <dbReference type="EMBL" id="RZS36863.1"/>
    </source>
</evidence>
<reference evidence="2 3" key="1">
    <citation type="submission" date="2019-02" db="EMBL/GenBank/DDBJ databases">
        <title>Genomic Encyclopedia of Type Strains, Phase IV (KMG-IV): sequencing the most valuable type-strain genomes for metagenomic binning, comparative biology and taxonomic classification.</title>
        <authorList>
            <person name="Goeker M."/>
        </authorList>
    </citation>
    <scope>NUCLEOTIDE SEQUENCE [LARGE SCALE GENOMIC DNA]</scope>
    <source>
        <strain evidence="2 3">DSM 101727</strain>
    </source>
</reference>
<organism evidence="2 3">
    <name type="scientific">Herbihabitans rhizosphaerae</name>
    <dbReference type="NCBI Taxonomy" id="1872711"/>
    <lineage>
        <taxon>Bacteria</taxon>
        <taxon>Bacillati</taxon>
        <taxon>Actinomycetota</taxon>
        <taxon>Actinomycetes</taxon>
        <taxon>Pseudonocardiales</taxon>
        <taxon>Pseudonocardiaceae</taxon>
        <taxon>Herbihabitans</taxon>
    </lineage>
</organism>
<dbReference type="RefSeq" id="WP_130345491.1">
    <property type="nucleotide sequence ID" value="NZ_SGWQ01000006.1"/>
</dbReference>
<gene>
    <name evidence="2" type="ORF">EV193_10697</name>
</gene>
<sequence>MASRIAVQKSGYKGVHRSYSGVAAADLLAREGREPVRDASRAHAAAGRGAIAAATGALVVAGALSVAWSGDGQQGEPLASGEGFSSVVGSESPVMVTHEPLDEPAQVAVTEPVAPPVAALAVAQEAAPVKAPAPKPRPVTQQAPAPKAPVKSQVDQYRQYIPGPALAMIDSYNAAWRR</sequence>
<proteinExistence type="predicted"/>
<evidence type="ECO:0000313" key="3">
    <source>
        <dbReference type="Proteomes" id="UP000294257"/>
    </source>
</evidence>
<dbReference type="Proteomes" id="UP000294257">
    <property type="component" value="Unassembled WGS sequence"/>
</dbReference>
<dbReference type="AlphaFoldDB" id="A0A4V2ESA2"/>
<protein>
    <submittedName>
        <fullName evidence="2">Uncharacterized protein</fullName>
    </submittedName>
</protein>
<accession>A0A4V2ESA2</accession>
<keyword evidence="3" id="KW-1185">Reference proteome</keyword>
<feature type="region of interest" description="Disordered" evidence="1">
    <location>
        <begin position="129"/>
        <end position="151"/>
    </location>
</feature>